<name>A0AB39AJJ9_9CAUD</name>
<accession>A0AB39AJJ9</accession>
<sequence length="195" mass="22859">MAKQSAPLHGSVSEDFIEKVADMEFRDDMGEIISLRDENGNVDIDLVLYILGFYWYYGETKKEFDEKAADKKTRRSRQTKELQEVARPEGAVYDMLTKDTRYHRNYKSETVFVRNSKRPYEVKEMKVYTGYIRPNYPYKDLYSSGEILVGDFIHGGELKNILDVGDEHSYRQARYQAVSMRQLDDQWDNGMSGEE</sequence>
<proteinExistence type="predicted"/>
<reference evidence="1" key="1">
    <citation type="submission" date="2024-06" db="EMBL/GenBank/DDBJ databases">
        <authorList>
            <person name="Yang R."/>
        </authorList>
    </citation>
    <scope>NUCLEOTIDE SEQUENCE</scope>
</reference>
<evidence type="ECO:0000313" key="1">
    <source>
        <dbReference type="EMBL" id="XDG30907.1"/>
    </source>
</evidence>
<organism evidence="1">
    <name type="scientific">Vibrio phage P018-4</name>
    <dbReference type="NCBI Taxonomy" id="3229728"/>
    <lineage>
        <taxon>Viruses</taxon>
        <taxon>Duplodnaviria</taxon>
        <taxon>Heunggongvirae</taxon>
        <taxon>Uroviricota</taxon>
        <taxon>Caudoviricetes</taxon>
    </lineage>
</organism>
<dbReference type="EMBL" id="PP934186">
    <property type="protein sequence ID" value="XDG30907.1"/>
    <property type="molecule type" value="Genomic_DNA"/>
</dbReference>
<protein>
    <submittedName>
        <fullName evidence="1">Uncharacterized protein</fullName>
    </submittedName>
</protein>